<proteinExistence type="predicted"/>
<reference evidence="3 4" key="1">
    <citation type="submission" date="2019-07" db="EMBL/GenBank/DDBJ databases">
        <title>Microlunatus dokdonensis sp. nov. isolated from the rhizospheric soil of the wild plant Elymus tsukushiensis.</title>
        <authorList>
            <person name="Ghim S.-Y."/>
            <person name="Hwang Y.-J."/>
            <person name="Son J.-S."/>
            <person name="Shin J.-H."/>
        </authorList>
    </citation>
    <scope>NUCLEOTIDE SEQUENCE [LARGE SCALE GENOMIC DNA]</scope>
    <source>
        <strain evidence="3 4">KUDC0627</strain>
    </source>
</reference>
<evidence type="ECO:0000313" key="3">
    <source>
        <dbReference type="EMBL" id="QDP96729.1"/>
    </source>
</evidence>
<dbReference type="RefSeq" id="WP_143986691.1">
    <property type="nucleotide sequence ID" value="NZ_CP041692.1"/>
</dbReference>
<accession>A0A516PZX0</accession>
<evidence type="ECO:0000256" key="1">
    <source>
        <dbReference type="SAM" id="MobiDB-lite"/>
    </source>
</evidence>
<sequence>MRPTSVRPEEEGRGAAGVQSGPTRRIGRRRLAVAAAVLPLLTGTVLAASLGAGTSARADGLTASTATKPPDPTSQLEKKRVDSVPTPKLDWYTCSTAYDEGQCASVKLPRDYDRPKGRRSRSG</sequence>
<gene>
    <name evidence="3" type="ORF">FOE78_13150</name>
</gene>
<keyword evidence="2" id="KW-0472">Membrane</keyword>
<feature type="region of interest" description="Disordered" evidence="1">
    <location>
        <begin position="104"/>
        <end position="123"/>
    </location>
</feature>
<keyword evidence="2" id="KW-1133">Transmembrane helix</keyword>
<feature type="region of interest" description="Disordered" evidence="1">
    <location>
        <begin position="1"/>
        <end position="25"/>
    </location>
</feature>
<feature type="transmembrane region" description="Helical" evidence="2">
    <location>
        <begin position="31"/>
        <end position="52"/>
    </location>
</feature>
<name>A0A516PZX0_9ACTN</name>
<evidence type="ECO:0000256" key="2">
    <source>
        <dbReference type="SAM" id="Phobius"/>
    </source>
</evidence>
<evidence type="ECO:0000313" key="4">
    <source>
        <dbReference type="Proteomes" id="UP000319263"/>
    </source>
</evidence>
<organism evidence="3 4">
    <name type="scientific">Microlunatus elymi</name>
    <dbReference type="NCBI Taxonomy" id="2596828"/>
    <lineage>
        <taxon>Bacteria</taxon>
        <taxon>Bacillati</taxon>
        <taxon>Actinomycetota</taxon>
        <taxon>Actinomycetes</taxon>
        <taxon>Propionibacteriales</taxon>
        <taxon>Propionibacteriaceae</taxon>
        <taxon>Microlunatus</taxon>
    </lineage>
</organism>
<protein>
    <submittedName>
        <fullName evidence="3">Uncharacterized protein</fullName>
    </submittedName>
</protein>
<keyword evidence="4" id="KW-1185">Reference proteome</keyword>
<dbReference type="KEGG" id="mik:FOE78_13150"/>
<dbReference type="AlphaFoldDB" id="A0A516PZX0"/>
<feature type="region of interest" description="Disordered" evidence="1">
    <location>
        <begin position="56"/>
        <end position="86"/>
    </location>
</feature>
<dbReference type="Proteomes" id="UP000319263">
    <property type="component" value="Chromosome"/>
</dbReference>
<keyword evidence="2" id="KW-0812">Transmembrane</keyword>
<dbReference type="EMBL" id="CP041692">
    <property type="protein sequence ID" value="QDP96729.1"/>
    <property type="molecule type" value="Genomic_DNA"/>
</dbReference>